<reference evidence="6 7" key="1">
    <citation type="submission" date="2014-04" db="EMBL/GenBank/DDBJ databases">
        <title>Genome assembly of Hyalangium minutum DSM 14724.</title>
        <authorList>
            <person name="Sharma G."/>
            <person name="Subramanian S."/>
        </authorList>
    </citation>
    <scope>NUCLEOTIDE SEQUENCE [LARGE SCALE GENOMIC DNA]</scope>
    <source>
        <strain evidence="6 7">DSM 14724</strain>
    </source>
</reference>
<dbReference type="Pfam" id="PF00126">
    <property type="entry name" value="HTH_1"/>
    <property type="match status" value="1"/>
</dbReference>
<dbReference type="CDD" id="cd05466">
    <property type="entry name" value="PBP2_LTTR_substrate"/>
    <property type="match status" value="1"/>
</dbReference>
<dbReference type="GO" id="GO:0003700">
    <property type="term" value="F:DNA-binding transcription factor activity"/>
    <property type="evidence" value="ECO:0007669"/>
    <property type="project" value="InterPro"/>
</dbReference>
<dbReference type="PROSITE" id="PS50931">
    <property type="entry name" value="HTH_LYSR"/>
    <property type="match status" value="1"/>
</dbReference>
<keyword evidence="3" id="KW-0238">DNA-binding</keyword>
<dbReference type="InterPro" id="IPR036390">
    <property type="entry name" value="WH_DNA-bd_sf"/>
</dbReference>
<comment type="similarity">
    <text evidence="1">Belongs to the LysR transcriptional regulatory family.</text>
</comment>
<dbReference type="STRING" id="394096.DB31_2488"/>
<dbReference type="Gene3D" id="1.10.10.10">
    <property type="entry name" value="Winged helix-like DNA-binding domain superfamily/Winged helix DNA-binding domain"/>
    <property type="match status" value="1"/>
</dbReference>
<dbReference type="InterPro" id="IPR005119">
    <property type="entry name" value="LysR_subst-bd"/>
</dbReference>
<dbReference type="SUPFAM" id="SSF53850">
    <property type="entry name" value="Periplasmic binding protein-like II"/>
    <property type="match status" value="1"/>
</dbReference>
<gene>
    <name evidence="6" type="ORF">DB31_2488</name>
</gene>
<keyword evidence="7" id="KW-1185">Reference proteome</keyword>
<evidence type="ECO:0000256" key="1">
    <source>
        <dbReference type="ARBA" id="ARBA00009437"/>
    </source>
</evidence>
<dbReference type="Gene3D" id="3.40.190.10">
    <property type="entry name" value="Periplasmic binding protein-like II"/>
    <property type="match status" value="2"/>
</dbReference>
<proteinExistence type="inferred from homology"/>
<evidence type="ECO:0000259" key="5">
    <source>
        <dbReference type="PROSITE" id="PS50931"/>
    </source>
</evidence>
<comment type="caution">
    <text evidence="6">The sequence shown here is derived from an EMBL/GenBank/DDBJ whole genome shotgun (WGS) entry which is preliminary data.</text>
</comment>
<dbReference type="PRINTS" id="PR00039">
    <property type="entry name" value="HTHLYSR"/>
</dbReference>
<dbReference type="Proteomes" id="UP000028725">
    <property type="component" value="Unassembled WGS sequence"/>
</dbReference>
<evidence type="ECO:0000256" key="2">
    <source>
        <dbReference type="ARBA" id="ARBA00023015"/>
    </source>
</evidence>
<keyword evidence="2" id="KW-0805">Transcription regulation</keyword>
<keyword evidence="4" id="KW-0804">Transcription</keyword>
<dbReference type="InterPro" id="IPR000847">
    <property type="entry name" value="LysR_HTH_N"/>
</dbReference>
<evidence type="ECO:0000256" key="3">
    <source>
        <dbReference type="ARBA" id="ARBA00023125"/>
    </source>
</evidence>
<dbReference type="AlphaFoldDB" id="A0A085W7Q7"/>
<protein>
    <recommendedName>
        <fullName evidence="5">HTH lysR-type domain-containing protein</fullName>
    </recommendedName>
</protein>
<organism evidence="6 7">
    <name type="scientific">Hyalangium minutum</name>
    <dbReference type="NCBI Taxonomy" id="394096"/>
    <lineage>
        <taxon>Bacteria</taxon>
        <taxon>Pseudomonadati</taxon>
        <taxon>Myxococcota</taxon>
        <taxon>Myxococcia</taxon>
        <taxon>Myxococcales</taxon>
        <taxon>Cystobacterineae</taxon>
        <taxon>Archangiaceae</taxon>
        <taxon>Hyalangium</taxon>
    </lineage>
</organism>
<dbReference type="EMBL" id="JMCB01000016">
    <property type="protein sequence ID" value="KFE63720.1"/>
    <property type="molecule type" value="Genomic_DNA"/>
</dbReference>
<dbReference type="OrthoDB" id="9785745at2"/>
<name>A0A085W7Q7_9BACT</name>
<feature type="domain" description="HTH lysR-type" evidence="5">
    <location>
        <begin position="2"/>
        <end position="62"/>
    </location>
</feature>
<dbReference type="InterPro" id="IPR036388">
    <property type="entry name" value="WH-like_DNA-bd_sf"/>
</dbReference>
<dbReference type="Pfam" id="PF03466">
    <property type="entry name" value="LysR_substrate"/>
    <property type="match status" value="1"/>
</dbReference>
<dbReference type="GO" id="GO:0032993">
    <property type="term" value="C:protein-DNA complex"/>
    <property type="evidence" value="ECO:0007669"/>
    <property type="project" value="TreeGrafter"/>
</dbReference>
<dbReference type="SUPFAM" id="SSF46785">
    <property type="entry name" value="Winged helix' DNA-binding domain"/>
    <property type="match status" value="1"/>
</dbReference>
<dbReference type="GO" id="GO:0003677">
    <property type="term" value="F:DNA binding"/>
    <property type="evidence" value="ECO:0007669"/>
    <property type="project" value="UniProtKB-KW"/>
</dbReference>
<dbReference type="PANTHER" id="PTHR30346:SF0">
    <property type="entry name" value="HCA OPERON TRANSCRIPTIONAL ACTIVATOR HCAR"/>
    <property type="match status" value="1"/>
</dbReference>
<dbReference type="PANTHER" id="PTHR30346">
    <property type="entry name" value="TRANSCRIPTIONAL DUAL REGULATOR HCAR-RELATED"/>
    <property type="match status" value="1"/>
</dbReference>
<accession>A0A085W7Q7</accession>
<sequence>MIQLQRLEGFYWVARCEGYARAARSFPYPITQPGVHQQVKRLEEELGVRLFERVGKDRVILTPEGRTLYDYVAPFLDGLPAVARSLRSGEMGGRLRIHASGHMLRYLLPPWLRRLQSQRPDIEVELFESKVPAVAAVRSGEADLLVDHLPEVPPDFEARQVGKTRPFLVFPSNHPLVRKGPVNPKQLGDEPFITYSADLQLRELQLSALAHHGVTPRRLHAADSSETILGFVAAGLGYSLLASLQPKGPRVPGVVAQPVTSPAREFPIYAAWRKSAHAHPLRTVLLSLAPEL</sequence>
<dbReference type="RefSeq" id="WP_044195481.1">
    <property type="nucleotide sequence ID" value="NZ_JMCB01000016.1"/>
</dbReference>
<evidence type="ECO:0000313" key="6">
    <source>
        <dbReference type="EMBL" id="KFE63720.1"/>
    </source>
</evidence>
<evidence type="ECO:0000313" key="7">
    <source>
        <dbReference type="Proteomes" id="UP000028725"/>
    </source>
</evidence>
<evidence type="ECO:0000256" key="4">
    <source>
        <dbReference type="ARBA" id="ARBA00023163"/>
    </source>
</evidence>